<organism evidence="7 8">
    <name type="scientific">Pseudofrankia inefficax (strain DSM 45817 / CECT 9037 / DDB 130130 / EuI1c)</name>
    <name type="common">Frankia inefficax</name>
    <dbReference type="NCBI Taxonomy" id="298654"/>
    <lineage>
        <taxon>Bacteria</taxon>
        <taxon>Bacillati</taxon>
        <taxon>Actinomycetota</taxon>
        <taxon>Actinomycetes</taxon>
        <taxon>Frankiales</taxon>
        <taxon>Frankiaceae</taxon>
        <taxon>Pseudofrankia</taxon>
    </lineage>
</organism>
<keyword evidence="8" id="KW-1185">Reference proteome</keyword>
<keyword evidence="3" id="KW-0479">Metal-binding</keyword>
<dbReference type="InterPro" id="IPR006330">
    <property type="entry name" value="Ado/ade_deaminase"/>
</dbReference>
<feature type="domain" description="Adenosine deaminase" evidence="6">
    <location>
        <begin position="19"/>
        <end position="343"/>
    </location>
</feature>
<gene>
    <name evidence="7" type="ordered locus">FraEuI1c_5875</name>
</gene>
<evidence type="ECO:0000313" key="7">
    <source>
        <dbReference type="EMBL" id="ADP83859.1"/>
    </source>
</evidence>
<dbReference type="eggNOG" id="COG1816">
    <property type="taxonomic scope" value="Bacteria"/>
</dbReference>
<dbReference type="EMBL" id="CP002299">
    <property type="protein sequence ID" value="ADP83859.1"/>
    <property type="molecule type" value="Genomic_DNA"/>
</dbReference>
<dbReference type="STRING" id="298654.FraEuI1c_5875"/>
<dbReference type="InterPro" id="IPR032466">
    <property type="entry name" value="Metal_Hydrolase"/>
</dbReference>
<evidence type="ECO:0000256" key="2">
    <source>
        <dbReference type="ARBA" id="ARBA00006676"/>
    </source>
</evidence>
<dbReference type="BRENDA" id="3.5.4.43">
    <property type="organism ID" value="2325"/>
</dbReference>
<dbReference type="InParanoid" id="E3IYB4"/>
<protein>
    <submittedName>
        <fullName evidence="7">Adenosine deaminase</fullName>
        <ecNumber evidence="7">3.5.4.4</ecNumber>
    </submittedName>
</protein>
<dbReference type="AlphaFoldDB" id="E3IYB4"/>
<dbReference type="Pfam" id="PF00962">
    <property type="entry name" value="A_deaminase"/>
    <property type="match status" value="1"/>
</dbReference>
<accession>E3IYB4</accession>
<evidence type="ECO:0000256" key="1">
    <source>
        <dbReference type="ARBA" id="ARBA00001947"/>
    </source>
</evidence>
<keyword evidence="5" id="KW-0862">Zinc</keyword>
<dbReference type="PANTHER" id="PTHR43114">
    <property type="entry name" value="ADENINE DEAMINASE"/>
    <property type="match status" value="1"/>
</dbReference>
<reference evidence="7 8" key="1">
    <citation type="submission" date="2010-10" db="EMBL/GenBank/DDBJ databases">
        <title>Complete sequence of Frankia sp. EuI1c.</title>
        <authorList>
            <consortium name="US DOE Joint Genome Institute"/>
            <person name="Lucas S."/>
            <person name="Copeland A."/>
            <person name="Lapidus A."/>
            <person name="Cheng J.-F."/>
            <person name="Bruce D."/>
            <person name="Goodwin L."/>
            <person name="Pitluck S."/>
            <person name="Chertkov O."/>
            <person name="Detter J.C."/>
            <person name="Han C."/>
            <person name="Tapia R."/>
            <person name="Land M."/>
            <person name="Hauser L."/>
            <person name="Jeffries C."/>
            <person name="Kyrpides N."/>
            <person name="Ivanova N."/>
            <person name="Mikhailova N."/>
            <person name="Beauchemin N."/>
            <person name="Sen A."/>
            <person name="Sur S.A."/>
            <person name="Gtari M."/>
            <person name="Wall L."/>
            <person name="Tisa L."/>
            <person name="Woyke T."/>
        </authorList>
    </citation>
    <scope>NUCLEOTIDE SEQUENCE [LARGE SCALE GENOMIC DNA]</scope>
    <source>
        <strain evidence="8">DSM 45817 / CECT 9037 / EuI1c</strain>
    </source>
</reference>
<comment type="similarity">
    <text evidence="2">Belongs to the metallo-dependent hydrolases superfamily. Adenosine and AMP deaminases family.</text>
</comment>
<dbReference type="NCBIfam" id="TIGR01430">
    <property type="entry name" value="aden_deam"/>
    <property type="match status" value="1"/>
</dbReference>
<dbReference type="Gene3D" id="3.20.20.140">
    <property type="entry name" value="Metal-dependent hydrolases"/>
    <property type="match status" value="1"/>
</dbReference>
<dbReference type="GO" id="GO:0046872">
    <property type="term" value="F:metal ion binding"/>
    <property type="evidence" value="ECO:0007669"/>
    <property type="project" value="UniProtKB-KW"/>
</dbReference>
<dbReference type="SUPFAM" id="SSF51556">
    <property type="entry name" value="Metallo-dependent hydrolases"/>
    <property type="match status" value="1"/>
</dbReference>
<comment type="cofactor">
    <cofactor evidence="1">
        <name>Zn(2+)</name>
        <dbReference type="ChEBI" id="CHEBI:29105"/>
    </cofactor>
</comment>
<dbReference type="PANTHER" id="PTHR43114:SF6">
    <property type="entry name" value="ADENINE DEAMINASE"/>
    <property type="match status" value="1"/>
</dbReference>
<sequence>MGTSTTEPLTLATALDLLPKVELHCHVEGTMRPGTVLELARRHGLTLPTENLDELYSYGSLNEFLAIFWLVQSTLGGRDDWARLGYESVVDAAGHGRVYAEMFFTPARHLEAGQRLADIVAGLAAGIAAAEAETGSKAMLIADIDRAFGPGPGLQLVTELGELRRSGAPGIERVLGVGMDSTELGVDPKSFAEAYRTAAGFGFRLTGHQGENSPPSAIAEVVDVLGAERIDHGLSLVDDPALVRRFATERIPLTVCPNSNIRIANAFPTLAAHPYPKMREAGLLATLNTDDPAMTDLDLGYEYFSVAEAFGYRFDDMVGIALDGVEATWLDETGKRDLRDRVVAEASTLSARLEKA</sequence>
<evidence type="ECO:0000256" key="4">
    <source>
        <dbReference type="ARBA" id="ARBA00022801"/>
    </source>
</evidence>
<dbReference type="InterPro" id="IPR001365">
    <property type="entry name" value="A_deaminase_dom"/>
</dbReference>
<keyword evidence="4 7" id="KW-0378">Hydrolase</keyword>
<dbReference type="Proteomes" id="UP000002484">
    <property type="component" value="Chromosome"/>
</dbReference>
<evidence type="ECO:0000256" key="5">
    <source>
        <dbReference type="ARBA" id="ARBA00022833"/>
    </source>
</evidence>
<dbReference type="EC" id="3.5.4.4" evidence="7"/>
<name>E3IYB4_PSEI1</name>
<dbReference type="KEGG" id="fri:FraEuI1c_5875"/>
<evidence type="ECO:0000259" key="6">
    <source>
        <dbReference type="Pfam" id="PF00962"/>
    </source>
</evidence>
<dbReference type="GO" id="GO:0000034">
    <property type="term" value="F:adenine deaminase activity"/>
    <property type="evidence" value="ECO:0007669"/>
    <property type="project" value="TreeGrafter"/>
</dbReference>
<dbReference type="RefSeq" id="WP_013426977.1">
    <property type="nucleotide sequence ID" value="NC_014666.1"/>
</dbReference>
<proteinExistence type="inferred from homology"/>
<dbReference type="GO" id="GO:0005829">
    <property type="term" value="C:cytosol"/>
    <property type="evidence" value="ECO:0007669"/>
    <property type="project" value="TreeGrafter"/>
</dbReference>
<evidence type="ECO:0000313" key="8">
    <source>
        <dbReference type="Proteomes" id="UP000002484"/>
    </source>
</evidence>
<dbReference type="GO" id="GO:0043103">
    <property type="term" value="P:hypoxanthine salvage"/>
    <property type="evidence" value="ECO:0007669"/>
    <property type="project" value="TreeGrafter"/>
</dbReference>
<evidence type="ECO:0000256" key="3">
    <source>
        <dbReference type="ARBA" id="ARBA00022723"/>
    </source>
</evidence>
<dbReference type="HOGENOM" id="CLU_039228_7_0_11"/>
<dbReference type="GO" id="GO:0006146">
    <property type="term" value="P:adenine catabolic process"/>
    <property type="evidence" value="ECO:0007669"/>
    <property type="project" value="TreeGrafter"/>
</dbReference>